<comment type="caution">
    <text evidence="11">The sequence shown here is derived from an EMBL/GenBank/DDBJ whole genome shotgun (WGS) entry which is preliminary data.</text>
</comment>
<evidence type="ECO:0000256" key="2">
    <source>
        <dbReference type="ARBA" id="ARBA00022527"/>
    </source>
</evidence>
<comment type="catalytic activity">
    <reaction evidence="8">
        <text>L-seryl-[protein] + ATP = O-phospho-L-seryl-[protein] + ADP + H(+)</text>
        <dbReference type="Rhea" id="RHEA:17989"/>
        <dbReference type="Rhea" id="RHEA-COMP:9863"/>
        <dbReference type="Rhea" id="RHEA-COMP:11604"/>
        <dbReference type="ChEBI" id="CHEBI:15378"/>
        <dbReference type="ChEBI" id="CHEBI:29999"/>
        <dbReference type="ChEBI" id="CHEBI:30616"/>
        <dbReference type="ChEBI" id="CHEBI:83421"/>
        <dbReference type="ChEBI" id="CHEBI:456216"/>
        <dbReference type="EC" id="2.7.11.1"/>
    </reaction>
</comment>
<dbReference type="InterPro" id="IPR011009">
    <property type="entry name" value="Kinase-like_dom_sf"/>
</dbReference>
<dbReference type="STRING" id="1141098.A0A1Y2EE68"/>
<evidence type="ECO:0000259" key="10">
    <source>
        <dbReference type="SMART" id="SM01331"/>
    </source>
</evidence>
<dbReference type="GO" id="GO:0005737">
    <property type="term" value="C:cytoplasm"/>
    <property type="evidence" value="ECO:0007669"/>
    <property type="project" value="TreeGrafter"/>
</dbReference>
<dbReference type="GO" id="GO:0005524">
    <property type="term" value="F:ATP binding"/>
    <property type="evidence" value="ECO:0007669"/>
    <property type="project" value="UniProtKB-KW"/>
</dbReference>
<keyword evidence="6" id="KW-0067">ATP-binding</keyword>
<evidence type="ECO:0000256" key="9">
    <source>
        <dbReference type="SAM" id="MobiDB-lite"/>
    </source>
</evidence>
<feature type="compositionally biased region" description="Basic residues" evidence="9">
    <location>
        <begin position="67"/>
        <end position="77"/>
    </location>
</feature>
<feature type="region of interest" description="Disordered" evidence="9">
    <location>
        <begin position="52"/>
        <end position="154"/>
    </location>
</feature>
<dbReference type="InParanoid" id="A0A1Y2EE68"/>
<dbReference type="Gene3D" id="3.30.200.20">
    <property type="entry name" value="Phosphorylase Kinase, domain 1"/>
    <property type="match status" value="1"/>
</dbReference>
<evidence type="ECO:0000256" key="6">
    <source>
        <dbReference type="ARBA" id="ARBA00022840"/>
    </source>
</evidence>
<feature type="domain" description="Serine/threonine-protein kinase haspin C-terminal" evidence="10">
    <location>
        <begin position="405"/>
        <end position="521"/>
    </location>
</feature>
<keyword evidence="12" id="KW-1185">Reference proteome</keyword>
<keyword evidence="4" id="KW-0547">Nucleotide-binding</keyword>
<dbReference type="Proteomes" id="UP000193689">
    <property type="component" value="Unassembled WGS sequence"/>
</dbReference>
<dbReference type="PANTHER" id="PTHR24419:SF18">
    <property type="entry name" value="SERINE_THREONINE-PROTEIN KINASE HASPIN"/>
    <property type="match status" value="1"/>
</dbReference>
<keyword evidence="3" id="KW-0808">Transferase</keyword>
<proteinExistence type="predicted"/>
<evidence type="ECO:0000313" key="12">
    <source>
        <dbReference type="Proteomes" id="UP000193689"/>
    </source>
</evidence>
<feature type="compositionally biased region" description="Basic residues" evidence="9">
    <location>
        <begin position="9"/>
        <end position="18"/>
    </location>
</feature>
<protein>
    <recommendedName>
        <fullName evidence="1">non-specific serine/threonine protein kinase</fullName>
        <ecNumber evidence="1">2.7.11.1</ecNumber>
    </recommendedName>
</protein>
<dbReference type="EMBL" id="MCFJ01000002">
    <property type="protein sequence ID" value="ORY69556.1"/>
    <property type="molecule type" value="Genomic_DNA"/>
</dbReference>
<organism evidence="11 12">
    <name type="scientific">Pseudomassariella vexata</name>
    <dbReference type="NCBI Taxonomy" id="1141098"/>
    <lineage>
        <taxon>Eukaryota</taxon>
        <taxon>Fungi</taxon>
        <taxon>Dikarya</taxon>
        <taxon>Ascomycota</taxon>
        <taxon>Pezizomycotina</taxon>
        <taxon>Sordariomycetes</taxon>
        <taxon>Xylariomycetidae</taxon>
        <taxon>Amphisphaeriales</taxon>
        <taxon>Pseudomassariaceae</taxon>
        <taxon>Pseudomassariella</taxon>
    </lineage>
</organism>
<feature type="compositionally biased region" description="Basic and acidic residues" evidence="9">
    <location>
        <begin position="144"/>
        <end position="153"/>
    </location>
</feature>
<feature type="region of interest" description="Disordered" evidence="9">
    <location>
        <begin position="1"/>
        <end position="22"/>
    </location>
</feature>
<evidence type="ECO:0000256" key="7">
    <source>
        <dbReference type="ARBA" id="ARBA00047899"/>
    </source>
</evidence>
<dbReference type="OrthoDB" id="21018at2759"/>
<dbReference type="SMART" id="SM01331">
    <property type="entry name" value="DUF3635"/>
    <property type="match status" value="1"/>
</dbReference>
<dbReference type="GeneID" id="63774160"/>
<dbReference type="SUPFAM" id="SSF56112">
    <property type="entry name" value="Protein kinase-like (PK-like)"/>
    <property type="match status" value="1"/>
</dbReference>
<dbReference type="GO" id="GO:0000278">
    <property type="term" value="P:mitotic cell cycle"/>
    <property type="evidence" value="ECO:0007669"/>
    <property type="project" value="TreeGrafter"/>
</dbReference>
<dbReference type="InterPro" id="IPR024604">
    <property type="entry name" value="GSG2_C"/>
</dbReference>
<dbReference type="Gene3D" id="1.10.510.10">
    <property type="entry name" value="Transferase(Phosphotransferase) domain 1"/>
    <property type="match status" value="1"/>
</dbReference>
<dbReference type="RefSeq" id="XP_040719506.1">
    <property type="nucleotide sequence ID" value="XM_040857948.1"/>
</dbReference>
<keyword evidence="2" id="KW-0723">Serine/threonine-protein kinase</keyword>
<comment type="catalytic activity">
    <reaction evidence="7">
        <text>L-threonyl-[protein] + ATP = O-phospho-L-threonyl-[protein] + ADP + H(+)</text>
        <dbReference type="Rhea" id="RHEA:46608"/>
        <dbReference type="Rhea" id="RHEA-COMP:11060"/>
        <dbReference type="Rhea" id="RHEA-COMP:11605"/>
        <dbReference type="ChEBI" id="CHEBI:15378"/>
        <dbReference type="ChEBI" id="CHEBI:30013"/>
        <dbReference type="ChEBI" id="CHEBI:30616"/>
        <dbReference type="ChEBI" id="CHEBI:61977"/>
        <dbReference type="ChEBI" id="CHEBI:456216"/>
        <dbReference type="EC" id="2.7.11.1"/>
    </reaction>
</comment>
<dbReference type="AlphaFoldDB" id="A0A1Y2EE68"/>
<dbReference type="Pfam" id="PF12330">
    <property type="entry name" value="Haspin_kinase"/>
    <property type="match status" value="1"/>
</dbReference>
<evidence type="ECO:0000256" key="3">
    <source>
        <dbReference type="ARBA" id="ARBA00022679"/>
    </source>
</evidence>
<evidence type="ECO:0000256" key="1">
    <source>
        <dbReference type="ARBA" id="ARBA00012513"/>
    </source>
</evidence>
<accession>A0A1Y2EE68</accession>
<name>A0A1Y2EE68_9PEZI</name>
<dbReference type="GO" id="GO:0072354">
    <property type="term" value="F:histone H3T3 kinase activity"/>
    <property type="evidence" value="ECO:0007669"/>
    <property type="project" value="TreeGrafter"/>
</dbReference>
<feature type="compositionally biased region" description="Low complexity" evidence="9">
    <location>
        <begin position="129"/>
        <end position="140"/>
    </location>
</feature>
<evidence type="ECO:0000256" key="5">
    <source>
        <dbReference type="ARBA" id="ARBA00022777"/>
    </source>
</evidence>
<dbReference type="EC" id="2.7.11.1" evidence="1"/>
<evidence type="ECO:0000256" key="8">
    <source>
        <dbReference type="ARBA" id="ARBA00048679"/>
    </source>
</evidence>
<dbReference type="GO" id="GO:0035556">
    <property type="term" value="P:intracellular signal transduction"/>
    <property type="evidence" value="ECO:0007669"/>
    <property type="project" value="TreeGrafter"/>
</dbReference>
<reference evidence="11 12" key="1">
    <citation type="submission" date="2016-07" db="EMBL/GenBank/DDBJ databases">
        <title>Pervasive Adenine N6-methylation of Active Genes in Fungi.</title>
        <authorList>
            <consortium name="DOE Joint Genome Institute"/>
            <person name="Mondo S.J."/>
            <person name="Dannebaum R.O."/>
            <person name="Kuo R.C."/>
            <person name="Labutti K."/>
            <person name="Haridas S."/>
            <person name="Kuo A."/>
            <person name="Salamov A."/>
            <person name="Ahrendt S.R."/>
            <person name="Lipzen A."/>
            <person name="Sullivan W."/>
            <person name="Andreopoulos W.B."/>
            <person name="Clum A."/>
            <person name="Lindquist E."/>
            <person name="Daum C."/>
            <person name="Ramamoorthy G.K."/>
            <person name="Gryganskyi A."/>
            <person name="Culley D."/>
            <person name="Magnuson J.K."/>
            <person name="James T.Y."/>
            <person name="O'Malley M.A."/>
            <person name="Stajich J.E."/>
            <person name="Spatafora J.W."/>
            <person name="Visel A."/>
            <person name="Grigoriev I.V."/>
        </authorList>
    </citation>
    <scope>NUCLEOTIDE SEQUENCE [LARGE SCALE GENOMIC DNA]</scope>
    <source>
        <strain evidence="11 12">CBS 129021</strain>
    </source>
</reference>
<dbReference type="PANTHER" id="PTHR24419">
    <property type="entry name" value="INTERLEUKIN-1 RECEPTOR-ASSOCIATED KINASE"/>
    <property type="match status" value="1"/>
</dbReference>
<evidence type="ECO:0000313" key="11">
    <source>
        <dbReference type="EMBL" id="ORY69556.1"/>
    </source>
</evidence>
<sequence>MSKPSTIRRYGKQHKKPKGDRLFVDLLQTPVRAALQEQPDAINKLTENITTMSFQDRHEISPAPVKQKFKSHERRKKQVTDPRSEPVSDAVPEDPPETVAPYISNESSLGKQAKKSRSRCKKKTGDAESTVQSVQVVQSTPAKTPDKAARAPEDGLSDAELRVLSWSEVCPPGDKIVKIAEASYAEVYLVTNERGTSIVKVIRMESPIKAQTKAQEKSGLVDEEPHLESDLMGELKISEWLADIPGFVVYKERYIVQGKACKELLETHQAFHKKVKRKDPDRLQFYPSPSRYLDATKFLVVELGDAGTALEDFELSTTDQLWDIFFHTAIALARAEVHIEFEHRDLHEGNLCIRRAGEPRHPEDRDSLAYFGHSGLEITILDYGLSRASSDCEAEPIAYDLERDLSLFTSEHAPQCEVYRQMRSFLLRGDRKCLPPKSHRTAYAQGIDGPITWAQHEPYTNVLWLAYIYGYLVDNFRGPKKELNAFKRVTKSFWTHLNPEADECIPGFASASDIVRFAIESEWIDEDQLSGGRDEIEKSILSIMGNDNILHKVNELSISEPALRRSPRRQTQRRIE</sequence>
<gene>
    <name evidence="11" type="ORF">BCR38DRAFT_405264</name>
</gene>
<keyword evidence="5" id="KW-0418">Kinase</keyword>
<dbReference type="GO" id="GO:0005634">
    <property type="term" value="C:nucleus"/>
    <property type="evidence" value="ECO:0007669"/>
    <property type="project" value="TreeGrafter"/>
</dbReference>
<evidence type="ECO:0000256" key="4">
    <source>
        <dbReference type="ARBA" id="ARBA00022741"/>
    </source>
</evidence>
<feature type="compositionally biased region" description="Basic residues" evidence="9">
    <location>
        <begin position="112"/>
        <end position="122"/>
    </location>
</feature>